<organism evidence="2 3">
    <name type="scientific">Galemys pyrenaicus</name>
    <name type="common">Iberian desman</name>
    <name type="synonym">Pyrenean desman</name>
    <dbReference type="NCBI Taxonomy" id="202257"/>
    <lineage>
        <taxon>Eukaryota</taxon>
        <taxon>Metazoa</taxon>
        <taxon>Chordata</taxon>
        <taxon>Craniata</taxon>
        <taxon>Vertebrata</taxon>
        <taxon>Euteleostomi</taxon>
        <taxon>Mammalia</taxon>
        <taxon>Eutheria</taxon>
        <taxon>Laurasiatheria</taxon>
        <taxon>Eulipotyphla</taxon>
        <taxon>Talpidae</taxon>
        <taxon>Galemys</taxon>
    </lineage>
</organism>
<sequence>MRNASGLTAADIARTQGFQDCTRLLLGLQSCPLSGFCSGGMQRTSPGPVGVGANRKRCSDDAGPFGVKKARATAPSPAGTLPPTPGAADDDADGVDGMHVDRELTSLTGGRRPLPAGPAGGALVDDGARQEGGAARPAEVEVCTVSAMQTPCRCRNQYACYF</sequence>
<dbReference type="OrthoDB" id="5402602at2759"/>
<dbReference type="Proteomes" id="UP000700334">
    <property type="component" value="Unassembled WGS sequence"/>
</dbReference>
<comment type="caution">
    <text evidence="2">The sequence shown here is derived from an EMBL/GenBank/DDBJ whole genome shotgun (WGS) entry which is preliminary data.</text>
</comment>
<proteinExistence type="predicted"/>
<evidence type="ECO:0000313" key="3">
    <source>
        <dbReference type="Proteomes" id="UP000700334"/>
    </source>
</evidence>
<evidence type="ECO:0000256" key="1">
    <source>
        <dbReference type="SAM" id="MobiDB-lite"/>
    </source>
</evidence>
<reference evidence="2" key="1">
    <citation type="journal article" date="2021" name="Evol. Appl.">
        <title>The genome of the Pyrenean desman and the effects of bottlenecks and inbreeding on the genomic landscape of an endangered species.</title>
        <authorList>
            <person name="Escoda L."/>
            <person name="Castresana J."/>
        </authorList>
    </citation>
    <scope>NUCLEOTIDE SEQUENCE</scope>
    <source>
        <strain evidence="2">IBE-C5619</strain>
    </source>
</reference>
<name>A0A8J6ADL4_GALPY</name>
<accession>A0A8J6ADL4</accession>
<evidence type="ECO:0000313" key="2">
    <source>
        <dbReference type="EMBL" id="KAG8517037.1"/>
    </source>
</evidence>
<dbReference type="EMBL" id="JAGFMF010011662">
    <property type="protein sequence ID" value="KAG8517037.1"/>
    <property type="molecule type" value="Genomic_DNA"/>
</dbReference>
<dbReference type="AlphaFoldDB" id="A0A8J6ADL4"/>
<gene>
    <name evidence="2" type="ORF">J0S82_015320</name>
</gene>
<keyword evidence="3" id="KW-1185">Reference proteome</keyword>
<protein>
    <submittedName>
        <fullName evidence="2">Ankyrin repeat domain-containing protein 10</fullName>
    </submittedName>
</protein>
<feature type="region of interest" description="Disordered" evidence="1">
    <location>
        <begin position="62"/>
        <end position="132"/>
    </location>
</feature>